<accession>A0ACC0KVE1</accession>
<comment type="caution">
    <text evidence="1">The sequence shown here is derived from an EMBL/GenBank/DDBJ whole genome shotgun (WGS) entry which is preliminary data.</text>
</comment>
<evidence type="ECO:0000313" key="1">
    <source>
        <dbReference type="EMBL" id="KAI8440275.1"/>
    </source>
</evidence>
<dbReference type="Proteomes" id="UP001064048">
    <property type="component" value="Chromosome 2"/>
</dbReference>
<organism evidence="1 2">
    <name type="scientific">Choristoneura fumiferana</name>
    <name type="common">Spruce budworm moth</name>
    <name type="synonym">Archips fumiferana</name>
    <dbReference type="NCBI Taxonomy" id="7141"/>
    <lineage>
        <taxon>Eukaryota</taxon>
        <taxon>Metazoa</taxon>
        <taxon>Ecdysozoa</taxon>
        <taxon>Arthropoda</taxon>
        <taxon>Hexapoda</taxon>
        <taxon>Insecta</taxon>
        <taxon>Pterygota</taxon>
        <taxon>Neoptera</taxon>
        <taxon>Endopterygota</taxon>
        <taxon>Lepidoptera</taxon>
        <taxon>Glossata</taxon>
        <taxon>Ditrysia</taxon>
        <taxon>Tortricoidea</taxon>
        <taxon>Tortricidae</taxon>
        <taxon>Tortricinae</taxon>
        <taxon>Choristoneura</taxon>
    </lineage>
</organism>
<dbReference type="EMBL" id="CM046102">
    <property type="protein sequence ID" value="KAI8440275.1"/>
    <property type="molecule type" value="Genomic_DNA"/>
</dbReference>
<reference evidence="1 2" key="1">
    <citation type="journal article" date="2022" name="Genome Biol. Evol.">
        <title>The Spruce Budworm Genome: Reconstructing the Evolutionary History of Antifreeze Proteins.</title>
        <authorList>
            <person name="Beliveau C."/>
            <person name="Gagne P."/>
            <person name="Picq S."/>
            <person name="Vernygora O."/>
            <person name="Keeling C.I."/>
            <person name="Pinkney K."/>
            <person name="Doucet D."/>
            <person name="Wen F."/>
            <person name="Johnston J.S."/>
            <person name="Maaroufi H."/>
            <person name="Boyle B."/>
            <person name="Laroche J."/>
            <person name="Dewar K."/>
            <person name="Juretic N."/>
            <person name="Blackburn G."/>
            <person name="Nisole A."/>
            <person name="Brunet B."/>
            <person name="Brandao M."/>
            <person name="Lumley L."/>
            <person name="Duan J."/>
            <person name="Quan G."/>
            <person name="Lucarotti C.J."/>
            <person name="Roe A.D."/>
            <person name="Sperling F.A.H."/>
            <person name="Levesque R.C."/>
            <person name="Cusson M."/>
        </authorList>
    </citation>
    <scope>NUCLEOTIDE SEQUENCE [LARGE SCALE GENOMIC DNA]</scope>
    <source>
        <strain evidence="1">Glfc:IPQL:Cfum</strain>
    </source>
</reference>
<gene>
    <name evidence="1" type="ORF">MSG28_001634</name>
</gene>
<sequence>MAPGNNERHPSHTGTIPKTKARNNCNVPQEAVTPTRRDMASNLVTTSLDWVPVSEYNTRTNYNQTRKQTNNTSDQELTDLDNSVSFESGFGRFVPVRPQPRALPLNVQNRENLTNDQHDDVAGSSMTGHTLHPYAHQMQNGLVPHSNHVNHAAAAVMIVNPTTPNALTANMSQPFNAPNQNRKNLTNNLNPTRNNFDGNHTSNNNATVPVSNSRSGTKTVNLINNMYDQGQGSLNNLNENNHVHRESARALGEAIVAACPDTAAVERRLGQIREYIRVTSSLVDTMRNSEDEAFIEHTKEEYDELVEMVMKLKESETKLEKVLTEEPDNVEVPAEEADSGAQAAPADPAGDATGIVPEMNISEDETCCEKSIIDTGVSCTKNLKKVTNLENEQLNKSLHCAKNSQEALANQDASDVCGATSDSAQPILELICDKRKPDDNNTLEIIEIESIPYGDNESKTHDRHLNEEIVVRPVSVQSNGSAYSENELWQNEIKNKMELSQRRLTALKQQQKRLLKYQEEAKQQLEEMNRERQSQEALPSTSLDNFGGMQSHPMNGNYNHRMYAANQIGVATTLPHSTEALQAPNTSSNANSEHGHSAHSNSQDDRFSHRDANIASSEEAGGGARDSDAEEDDALLSERGQFQKLQMATHLGSSNNTYSSSGEDSGDEEPSLNKSEGGGSIGGWSNEGSVCRVRNSLPQRHKFTNEQHSQQHLQQSQQHLQQSQQHMQQHLQPHPQHSHQHSQQHPQHSQQHPQQHSQQHVQHHPQQMKLRMETEKIVGERARIKDLISNKESSRKQKKVNEQPSSGSWGCAGPAERRQMQLRAAEAQKVAADSRTASVVNQSYNSEQEEPDSRSEQILLDSQNSRDTDNFRACPQGGDSALGARSVNTIPSQLGSAYCSDSDSASRTKSNQRSRARRRQPQDRLSEDNNLKILSTCHIHIYHRHTGIIIKLISHSQTMERLLGTPQMAFPPSMPMNMMMPYERWRAETASHTLNNQVPPGNRANNYWDNFRSHNLLPAEFAICEQQNERGRAPVAGRRAAAPAGVPLAQRAAARAAAAQAEHRARAPAPHAPSPRRNLYERSLSFSSAPDVLNVNVDSPAPPDDPPAAAAAAPAPAPAAAASNLNLHRPDAAFRNLNIADPIPEIIQAHSNNLNTPADTKRKSSSKLPAKNSTNRRNLALDYAQSNINIAGPSHAQNPNLASTGRDVRDKAASKLFDLLRENVYSEVTALIGVNESHPDFLIQLFKELQLISSDPLRQRVLQSIRNVLSQYGAMLDGQTNDLPQDERLDAAVTTTSDAGEHEPTLPAPSACSSSMQYENGIVRFLYLKSDEICTPELLEALAAQVTNGGLDGRPIQISKKRLLDFLSKYEGMRVCNVSNDIIESLPLVVSGVSDGDESAQLAGELAESSMLQDVAGALNLFSASDPQLHPLNACPYDMWRVDVDGADRDDGGSPRSSREGKVDLINCSEMLNGDLAEADQTCRAEPRDDRAADALPDVVDTEEATPTELQYKEYKSDTKTILHSVSNCYMKSKSVRQVKLNLELPVEIPNLPLHLINDNNYIYNLITINVVILLASCNIKPVDRNTKMVMLSSFTVKSFYRKLGRQYTELKHLHTICTGSSRPLRYDVKIWPTETKKLSRCFGTSYYFYDKSEPKKDAVQLQKEVQNQKSVKIETQKAPSGITVKAETDEDNVVTKVTIQKSEAPAPKAVPPVKKRLLIDFSASYTERNFITPMRAMTEYLLKQSDLETLPKVLRRSPYEAEPPITVYYHVFTVKRRLRNYRREMSHKKEAEAEESGLKTRSGRVVLTAIGINGCNFLFKLCAWCYTGSHSLFSECIHSLADTVNQLILAYGIHKSVQMADPDHPYGYTNMRYVSSLISGVGIFCVGSGLSFYHGVTGILDPQPLHDFYWAYFVLGGAVVSEGATLMVALNAVRKGAKEADTPLYEYIMRSSDPSVNVVLMEDTAAVAGVVVAASCMAMSQYTGNPLFDAVGSILVGTLLGGVASFIILSNVGALVGRSIPQEQLDEINSVLERDFMIRAIHDVKGIDMGSNLIRYKAEVDFDGRALTRSYLEKHDLNALLEALPNCSIRTLSTNLSERQAASTRTVYSSNNFVLRWIIASESMHNGMLMQNAAED</sequence>
<evidence type="ECO:0000313" key="2">
    <source>
        <dbReference type="Proteomes" id="UP001064048"/>
    </source>
</evidence>
<proteinExistence type="predicted"/>
<name>A0ACC0KVE1_CHOFU</name>
<protein>
    <submittedName>
        <fullName evidence="1">Uncharacterized protein</fullName>
    </submittedName>
</protein>
<keyword evidence="2" id="KW-1185">Reference proteome</keyword>